<dbReference type="InterPro" id="IPR026287">
    <property type="entry name" value="SoFic-like"/>
</dbReference>
<dbReference type="RefSeq" id="WP_234861229.1">
    <property type="nucleotide sequence ID" value="NZ_JAKEVZ010000006.1"/>
</dbReference>
<organism evidence="2 3">
    <name type="scientific">Mariniradius sediminis</name>
    <dbReference type="NCBI Taxonomy" id="2909237"/>
    <lineage>
        <taxon>Bacteria</taxon>
        <taxon>Pseudomonadati</taxon>
        <taxon>Bacteroidota</taxon>
        <taxon>Cytophagia</taxon>
        <taxon>Cytophagales</taxon>
        <taxon>Cyclobacteriaceae</taxon>
        <taxon>Mariniradius</taxon>
    </lineage>
</organism>
<dbReference type="SUPFAM" id="SSF140931">
    <property type="entry name" value="Fic-like"/>
    <property type="match status" value="1"/>
</dbReference>
<dbReference type="PROSITE" id="PS51459">
    <property type="entry name" value="FIDO"/>
    <property type="match status" value="1"/>
</dbReference>
<dbReference type="Pfam" id="PF02661">
    <property type="entry name" value="Fic"/>
    <property type="match status" value="1"/>
</dbReference>
<keyword evidence="3" id="KW-1185">Reference proteome</keyword>
<feature type="domain" description="Fido" evidence="1">
    <location>
        <begin position="128"/>
        <end position="281"/>
    </location>
</feature>
<comment type="caution">
    <text evidence="2">The sequence shown here is derived from an EMBL/GenBank/DDBJ whole genome shotgun (WGS) entry which is preliminary data.</text>
</comment>
<dbReference type="Pfam" id="PF13784">
    <property type="entry name" value="Fic_N"/>
    <property type="match status" value="1"/>
</dbReference>
<reference evidence="2 3" key="1">
    <citation type="submission" date="2022-01" db="EMBL/GenBank/DDBJ databases">
        <title>Mariniradius saccharolyticus sp. nov., isolated from sediment of a river.</title>
        <authorList>
            <person name="Liu H."/>
        </authorList>
    </citation>
    <scope>NUCLEOTIDE SEQUENCE [LARGE SCALE GENOMIC DNA]</scope>
    <source>
        <strain evidence="2 3">RY-2</strain>
    </source>
</reference>
<dbReference type="Gene3D" id="1.10.3290.10">
    <property type="entry name" value="Fido-like domain"/>
    <property type="match status" value="1"/>
</dbReference>
<dbReference type="InterPro" id="IPR040198">
    <property type="entry name" value="Fido_containing"/>
</dbReference>
<dbReference type="EMBL" id="JAKEVZ010000006">
    <property type="protein sequence ID" value="MCF1751194.1"/>
    <property type="molecule type" value="Genomic_DNA"/>
</dbReference>
<evidence type="ECO:0000259" key="1">
    <source>
        <dbReference type="PROSITE" id="PS51459"/>
    </source>
</evidence>
<name>A0ABS9BT08_9BACT</name>
<protein>
    <submittedName>
        <fullName evidence="2">Fic family protein</fullName>
    </submittedName>
</protein>
<dbReference type="PANTHER" id="PTHR13504">
    <property type="entry name" value="FIDO DOMAIN-CONTAINING PROTEIN DDB_G0283145"/>
    <property type="match status" value="1"/>
</dbReference>
<dbReference type="PANTHER" id="PTHR13504:SF38">
    <property type="entry name" value="FIDO DOMAIN-CONTAINING PROTEIN"/>
    <property type="match status" value="1"/>
</dbReference>
<evidence type="ECO:0000313" key="2">
    <source>
        <dbReference type="EMBL" id="MCF1751194.1"/>
    </source>
</evidence>
<evidence type="ECO:0000313" key="3">
    <source>
        <dbReference type="Proteomes" id="UP001201449"/>
    </source>
</evidence>
<dbReference type="Proteomes" id="UP001201449">
    <property type="component" value="Unassembled WGS sequence"/>
</dbReference>
<accession>A0ABS9BT08</accession>
<gene>
    <name evidence="2" type="ORF">L0U89_08930</name>
</gene>
<dbReference type="InterPro" id="IPR025758">
    <property type="entry name" value="Fic/DOC_N"/>
</dbReference>
<dbReference type="InterPro" id="IPR003812">
    <property type="entry name" value="Fido"/>
</dbReference>
<proteinExistence type="predicted"/>
<dbReference type="InterPro" id="IPR036597">
    <property type="entry name" value="Fido-like_dom_sf"/>
</dbReference>
<dbReference type="PIRSF" id="PIRSF038925">
    <property type="entry name" value="AMP-prot_trans"/>
    <property type="match status" value="1"/>
</dbReference>
<sequence length="385" mass="44619">METRDIKTFKSGNWVKRMEYQSFRPEKINYEWVISDPKLANLLSQADRCLGKLDAFSELIPDVDFFIKMHITKEATVSSKIEGTQTSFQEALANEQDIEPERREDWKEVQRYIVALNQAIMELEKIPISTRLIKHTHASLLEGTRGKEKMPGEFRTSQNWIGPSLKNAIFVPPTHDEVSELMGDLEYFIHADTSDTPTNVPHLLKIALIHYQFETIHPFLDGNGRIGRLLITLYLLDKGLLKRPVLYLSDFFEKNRRDYYDHLMRVREKNDIQSWLGFFLVGVIETAEASINTFQRILALRENVEFTKLIELGKRQQEAKKLLKVLYGNPIIDSARVAEVLDVHVSTAIRLVNDLVDLGILVELTGFRRNRVYAFQSYIDLFDLS</sequence>